<dbReference type="Proteomes" id="UP000053171">
    <property type="component" value="Unassembled WGS sequence"/>
</dbReference>
<evidence type="ECO:0000259" key="1">
    <source>
        <dbReference type="Pfam" id="PF07510"/>
    </source>
</evidence>
<dbReference type="InterPro" id="IPR011089">
    <property type="entry name" value="GmrSD_C"/>
</dbReference>
<accession>A0A199NTN1</accession>
<dbReference type="PANTHER" id="PTHR24094:SF15">
    <property type="entry name" value="AMP-DEPENDENT SYNTHETASE_LIGASE DOMAIN-CONTAINING PROTEIN-RELATED"/>
    <property type="match status" value="1"/>
</dbReference>
<sequence>MSPRRSRRSRSRPRPRVRMSTRTRFIVTVVAVVVLVVVGLGTRGLDLFRGEDGSADRSGATASRAAGPLPAGLTAQQALDSLETKGKAARTGYSRDAFGARWADVDHNGCDTRNDILARDLTQTTLRPGTCKVATGVLQDPYTGRRIDFTAGAQTSAAVQIDHVVALSDAWQTGAQQLSTADRMALANDPLNLLAVDGPANNGKSDGDAATWLPEQKSFRCEYVARQAGVKRKYDLWVTRAERAAMQRVLDTCPGQRIPTR</sequence>
<gene>
    <name evidence="2" type="ORF">AN277_0205325</name>
</gene>
<name>A0A199NTN1_9MICC</name>
<comment type="caution">
    <text evidence="2">The sequence shown here is derived from an EMBL/GenBank/DDBJ whole genome shotgun (WGS) entry which is preliminary data.</text>
</comment>
<organism evidence="2 3">
    <name type="scientific">Rothia kristinae</name>
    <dbReference type="NCBI Taxonomy" id="37923"/>
    <lineage>
        <taxon>Bacteria</taxon>
        <taxon>Bacillati</taxon>
        <taxon>Actinomycetota</taxon>
        <taxon>Actinomycetes</taxon>
        <taxon>Micrococcales</taxon>
        <taxon>Micrococcaceae</taxon>
        <taxon>Rothia</taxon>
    </lineage>
</organism>
<dbReference type="EMBL" id="LJBJ02000008">
    <property type="protein sequence ID" value="OAX52071.1"/>
    <property type="molecule type" value="Genomic_DNA"/>
</dbReference>
<protein>
    <recommendedName>
        <fullName evidence="1">GmrSD restriction endonucleases C-terminal domain-containing protein</fullName>
    </recommendedName>
</protein>
<dbReference type="AlphaFoldDB" id="A0A199NTN1"/>
<dbReference type="PANTHER" id="PTHR24094">
    <property type="entry name" value="SECRETED PROTEIN"/>
    <property type="match status" value="1"/>
</dbReference>
<proteinExistence type="predicted"/>
<reference evidence="2" key="1">
    <citation type="submission" date="2016-06" db="EMBL/GenBank/DDBJ databases">
        <title>Identification of putative biosynthetic pathways for the production of bioactive secondary metabolites by the marine actinomycete Kocuria kristinae RUTW2-3.</title>
        <authorList>
            <person name="Waterworth S.C."/>
            <person name="Walmsley T.A."/>
            <person name="Matongo T."/>
            <person name="Davies-Coleman M.T."/>
            <person name="Dorrington R.A."/>
        </authorList>
    </citation>
    <scope>NUCLEOTIDE SEQUENCE [LARGE SCALE GENOMIC DNA]</scope>
    <source>
        <strain evidence="2">RUTW2-3</strain>
    </source>
</reference>
<dbReference type="Pfam" id="PF07510">
    <property type="entry name" value="GmrSD_C"/>
    <property type="match status" value="1"/>
</dbReference>
<evidence type="ECO:0000313" key="2">
    <source>
        <dbReference type="EMBL" id="OAX52071.1"/>
    </source>
</evidence>
<feature type="domain" description="GmrSD restriction endonucleases C-terminal" evidence="1">
    <location>
        <begin position="111"/>
        <end position="248"/>
    </location>
</feature>
<keyword evidence="3" id="KW-1185">Reference proteome</keyword>
<evidence type="ECO:0000313" key="3">
    <source>
        <dbReference type="Proteomes" id="UP000053171"/>
    </source>
</evidence>